<feature type="region of interest" description="Disordered" evidence="1">
    <location>
        <begin position="1"/>
        <end position="33"/>
    </location>
</feature>
<protein>
    <submittedName>
        <fullName evidence="2">Uncharacterized protein</fullName>
    </submittedName>
</protein>
<gene>
    <name evidence="2" type="ORF">DNG_01819</name>
</gene>
<sequence>MQTPPSDDGTRTPSIPARSPRGLGSSRWASAKAPTPAYHANKYPSTTINPAVPVAPAPPSADAPNGIRHSYELQRFEKIAKRLSWKLFHLSAGFHRATAEPEDDPSQRAHFEIMFKLDFYEFYMLLERALVHLLGVFDISVARDASSANGFIGPGRRGDHAYHHNVLAAFDSPDNVLHGVLGTGDVRWCLSKAKEMRNKWKYLDEQAAAGAQGTSELGLEECNVESILETIVNAFEVAYEVAKGKVMSETCEEPQPQEDWGFMVDAMDWEAV</sequence>
<evidence type="ECO:0000313" key="3">
    <source>
        <dbReference type="Proteomes" id="UP001187682"/>
    </source>
</evidence>
<dbReference type="AlphaFoldDB" id="A0AAE8MTT8"/>
<organism evidence="2 3">
    <name type="scientific">Cephalotrichum gorgonifer</name>
    <dbReference type="NCBI Taxonomy" id="2041049"/>
    <lineage>
        <taxon>Eukaryota</taxon>
        <taxon>Fungi</taxon>
        <taxon>Dikarya</taxon>
        <taxon>Ascomycota</taxon>
        <taxon>Pezizomycotina</taxon>
        <taxon>Sordariomycetes</taxon>
        <taxon>Hypocreomycetidae</taxon>
        <taxon>Microascales</taxon>
        <taxon>Microascaceae</taxon>
        <taxon>Cephalotrichum</taxon>
    </lineage>
</organism>
<comment type="caution">
    <text evidence="2">The sequence shown here is derived from an EMBL/GenBank/DDBJ whole genome shotgun (WGS) entry which is preliminary data.</text>
</comment>
<reference evidence="2" key="1">
    <citation type="submission" date="2018-03" db="EMBL/GenBank/DDBJ databases">
        <authorList>
            <person name="Guldener U."/>
        </authorList>
    </citation>
    <scope>NUCLEOTIDE SEQUENCE</scope>
</reference>
<proteinExistence type="predicted"/>
<accession>A0AAE8MTT8</accession>
<evidence type="ECO:0000256" key="1">
    <source>
        <dbReference type="SAM" id="MobiDB-lite"/>
    </source>
</evidence>
<keyword evidence="3" id="KW-1185">Reference proteome</keyword>
<name>A0AAE8MTT8_9PEZI</name>
<dbReference type="Proteomes" id="UP001187682">
    <property type="component" value="Unassembled WGS sequence"/>
</dbReference>
<evidence type="ECO:0000313" key="2">
    <source>
        <dbReference type="EMBL" id="SPN98778.1"/>
    </source>
</evidence>
<dbReference type="EMBL" id="ONZQ02000002">
    <property type="protein sequence ID" value="SPN98778.1"/>
    <property type="molecule type" value="Genomic_DNA"/>
</dbReference>